<evidence type="ECO:0000259" key="1">
    <source>
        <dbReference type="SMART" id="SM00850"/>
    </source>
</evidence>
<comment type="caution">
    <text evidence="2">The sequence shown here is derived from an EMBL/GenBank/DDBJ whole genome shotgun (WGS) entry which is preliminary data.</text>
</comment>
<name>A0A2V5KM47_9BACL</name>
<protein>
    <recommendedName>
        <fullName evidence="1">HTH LytTR-type domain-containing protein</fullName>
    </recommendedName>
</protein>
<proteinExistence type="predicted"/>
<dbReference type="SMART" id="SM00850">
    <property type="entry name" value="LytTR"/>
    <property type="match status" value="1"/>
</dbReference>
<accession>A0A2V5KM47</accession>
<dbReference type="EMBL" id="QJVJ01000002">
    <property type="protein sequence ID" value="PYI56140.1"/>
    <property type="molecule type" value="Genomic_DNA"/>
</dbReference>
<dbReference type="Proteomes" id="UP000247476">
    <property type="component" value="Unassembled WGS sequence"/>
</dbReference>
<gene>
    <name evidence="2" type="ORF">DLM86_03880</name>
</gene>
<reference evidence="2 3" key="1">
    <citation type="submission" date="2018-05" db="EMBL/GenBank/DDBJ databases">
        <title>Paenibacillus flagellatus sp. nov., isolated from selenium mineral soil.</title>
        <authorList>
            <person name="Dai X."/>
        </authorList>
    </citation>
    <scope>NUCLEOTIDE SEQUENCE [LARGE SCALE GENOMIC DNA]</scope>
    <source>
        <strain evidence="2 3">DXL2</strain>
    </source>
</reference>
<organism evidence="2 3">
    <name type="scientific">Paenibacillus flagellatus</name>
    <dbReference type="NCBI Taxonomy" id="2211139"/>
    <lineage>
        <taxon>Bacteria</taxon>
        <taxon>Bacillati</taxon>
        <taxon>Bacillota</taxon>
        <taxon>Bacilli</taxon>
        <taxon>Bacillales</taxon>
        <taxon>Paenibacillaceae</taxon>
        <taxon>Paenibacillus</taxon>
    </lineage>
</organism>
<evidence type="ECO:0000313" key="2">
    <source>
        <dbReference type="EMBL" id="PYI56140.1"/>
    </source>
</evidence>
<dbReference type="GO" id="GO:0003677">
    <property type="term" value="F:DNA binding"/>
    <property type="evidence" value="ECO:0007669"/>
    <property type="project" value="InterPro"/>
</dbReference>
<evidence type="ECO:0000313" key="3">
    <source>
        <dbReference type="Proteomes" id="UP000247476"/>
    </source>
</evidence>
<dbReference type="Pfam" id="PF04397">
    <property type="entry name" value="LytTR"/>
    <property type="match status" value="1"/>
</dbReference>
<dbReference type="InterPro" id="IPR007492">
    <property type="entry name" value="LytTR_DNA-bd_dom"/>
</dbReference>
<sequence length="156" mass="18132">MEASKSVTEETIMVIPVLRRIGEQETELVLLDLNDVLYINIEKRNIVYHTLDEKYYHMSTLSELYDHFFDNGFDLLDKTNLVNLNKIKKLDNKQGKVYFEENPTGDSKYATVAFIKQKLFQNVISRAIANNTNTSLEYTAKPSNESFRILPRTSEE</sequence>
<dbReference type="AlphaFoldDB" id="A0A2V5KM47"/>
<feature type="domain" description="HTH LytTR-type" evidence="1">
    <location>
        <begin position="26"/>
        <end position="125"/>
    </location>
</feature>
<dbReference type="Gene3D" id="2.40.50.1020">
    <property type="entry name" value="LytTr DNA-binding domain"/>
    <property type="match status" value="1"/>
</dbReference>
<keyword evidence="3" id="KW-1185">Reference proteome</keyword>